<evidence type="ECO:0000256" key="3">
    <source>
        <dbReference type="SAM" id="Phobius"/>
    </source>
</evidence>
<sequence length="616" mass="69786">MHRIKKYTKSTWLFLPLFLLLIILFGVFAAMLQQALHYDLSCDWSGGGVYPVAVEGEYSEEGGEWKPLSKETEFDYRELRDIAVRGHFTRDIPEGEKIFFNICQLWVTMRINGEEAFSFGPREGDGNPAQSIGNLWYTFVSPGITAEDEVELNFGNLYRNAYFIQFDNLLWHMYTGSERALVFEAVHKDIGLLAVGTIFLVLTLFLFIAGILLVLLHIRGSLQFVWLGFCTLSSAVWFATLAPALSLFLPYPVLLNTLYSCSIQGIVVFLLLFVNGNLTGWRKKTMYGALGVLLAAMLVGAMLQMKGIQDWFGSIDYFSMLDIAVALVLIFCLSYEVRVLKKRALISFLQALLPLGVLGILEILNGFAQWLEAGIFFGMGLIFFSVLEGLFILLRIRRSMDNEKRALELEKELSQNRISIMLSQIQPHFLYNSLVGIKQLCDTDPQRASDALEHFSYYLRGNLDSLSNTGLIPFEKELDHIEDYLYLEKMRYGERIHIRWEIGYRDFMLPPLTLQPIVENAVRYGITQKKAGGSLTIRSGKTDGSVVITVVDDGVGFDISEKKEDGRTHIGLENVRDRLEAMCDGRLEVKSEIGTGTEIKLILPQRRNCVNENYSG</sequence>
<dbReference type="PANTHER" id="PTHR34220">
    <property type="entry name" value="SENSOR HISTIDINE KINASE YPDA"/>
    <property type="match status" value="1"/>
</dbReference>
<name>A0A2V3XXY4_9FIRM</name>
<evidence type="ECO:0000313" key="5">
    <source>
        <dbReference type="EMBL" id="PXX44298.1"/>
    </source>
</evidence>
<dbReference type="GO" id="GO:0016020">
    <property type="term" value="C:membrane"/>
    <property type="evidence" value="ECO:0007669"/>
    <property type="project" value="InterPro"/>
</dbReference>
<dbReference type="InterPro" id="IPR010559">
    <property type="entry name" value="Sig_transdc_His_kin_internal"/>
</dbReference>
<dbReference type="Pfam" id="PF02518">
    <property type="entry name" value="HATPase_c"/>
    <property type="match status" value="1"/>
</dbReference>
<keyword evidence="2" id="KW-0902">Two-component regulatory system</keyword>
<dbReference type="Pfam" id="PF06580">
    <property type="entry name" value="His_kinase"/>
    <property type="match status" value="1"/>
</dbReference>
<keyword evidence="1 5" id="KW-0808">Transferase</keyword>
<proteinExistence type="predicted"/>
<keyword evidence="3" id="KW-1133">Transmembrane helix</keyword>
<dbReference type="GeneID" id="86065332"/>
<reference evidence="5 6" key="1">
    <citation type="submission" date="2018-05" db="EMBL/GenBank/DDBJ databases">
        <title>Genomic Encyclopedia of Type Strains, Phase IV (KMG-IV): sequencing the most valuable type-strain genomes for metagenomic binning, comparative biology and taxonomic classification.</title>
        <authorList>
            <person name="Goeker M."/>
        </authorList>
    </citation>
    <scope>NUCLEOTIDE SEQUENCE [LARGE SCALE GENOMIC DNA]</scope>
    <source>
        <strain evidence="5 6">DSM 24995</strain>
    </source>
</reference>
<feature type="transmembrane region" description="Helical" evidence="3">
    <location>
        <begin position="224"/>
        <end position="248"/>
    </location>
</feature>
<dbReference type="PANTHER" id="PTHR34220:SF7">
    <property type="entry name" value="SENSOR HISTIDINE KINASE YPDA"/>
    <property type="match status" value="1"/>
</dbReference>
<dbReference type="InterPro" id="IPR003594">
    <property type="entry name" value="HATPase_dom"/>
</dbReference>
<dbReference type="PROSITE" id="PS50109">
    <property type="entry name" value="HIS_KIN"/>
    <property type="match status" value="1"/>
</dbReference>
<dbReference type="GO" id="GO:0000155">
    <property type="term" value="F:phosphorelay sensor kinase activity"/>
    <property type="evidence" value="ECO:0007669"/>
    <property type="project" value="InterPro"/>
</dbReference>
<organism evidence="5 6">
    <name type="scientific">Hungatella effluvii</name>
    <dbReference type="NCBI Taxonomy" id="1096246"/>
    <lineage>
        <taxon>Bacteria</taxon>
        <taxon>Bacillati</taxon>
        <taxon>Bacillota</taxon>
        <taxon>Clostridia</taxon>
        <taxon>Lachnospirales</taxon>
        <taxon>Lachnospiraceae</taxon>
        <taxon>Hungatella</taxon>
    </lineage>
</organism>
<gene>
    <name evidence="5" type="ORF">DFR60_12820</name>
</gene>
<feature type="transmembrane region" description="Helical" evidence="3">
    <location>
        <begin position="286"/>
        <end position="305"/>
    </location>
</feature>
<dbReference type="AlphaFoldDB" id="A0A2V3XXY4"/>
<keyword evidence="6" id="KW-1185">Reference proteome</keyword>
<protein>
    <submittedName>
        <fullName evidence="5">Histidine kinase/DNA gyrase B/HSP90-like ATPase</fullName>
    </submittedName>
</protein>
<dbReference type="SUPFAM" id="SSF55874">
    <property type="entry name" value="ATPase domain of HSP90 chaperone/DNA topoisomerase II/histidine kinase"/>
    <property type="match status" value="1"/>
</dbReference>
<feature type="transmembrane region" description="Helical" evidence="3">
    <location>
        <begin position="190"/>
        <end position="217"/>
    </location>
</feature>
<evidence type="ECO:0000259" key="4">
    <source>
        <dbReference type="PROSITE" id="PS50109"/>
    </source>
</evidence>
<evidence type="ECO:0000256" key="2">
    <source>
        <dbReference type="ARBA" id="ARBA00023012"/>
    </source>
</evidence>
<dbReference type="EMBL" id="QJKD01000028">
    <property type="protein sequence ID" value="PXX44298.1"/>
    <property type="molecule type" value="Genomic_DNA"/>
</dbReference>
<feature type="transmembrane region" description="Helical" evidence="3">
    <location>
        <begin position="344"/>
        <end position="367"/>
    </location>
</feature>
<dbReference type="InterPro" id="IPR036890">
    <property type="entry name" value="HATPase_C_sf"/>
</dbReference>
<dbReference type="InterPro" id="IPR050640">
    <property type="entry name" value="Bact_2-comp_sensor_kinase"/>
</dbReference>
<dbReference type="SMART" id="SM00387">
    <property type="entry name" value="HATPase_c"/>
    <property type="match status" value="1"/>
</dbReference>
<dbReference type="RefSeq" id="WP_243005212.1">
    <property type="nucleotide sequence ID" value="NZ_QJKD01000028.1"/>
</dbReference>
<feature type="domain" description="Histidine kinase" evidence="4">
    <location>
        <begin position="514"/>
        <end position="607"/>
    </location>
</feature>
<feature type="transmembrane region" description="Helical" evidence="3">
    <location>
        <begin position="254"/>
        <end position="274"/>
    </location>
</feature>
<keyword evidence="3" id="KW-0472">Membrane</keyword>
<comment type="caution">
    <text evidence="5">The sequence shown here is derived from an EMBL/GenBank/DDBJ whole genome shotgun (WGS) entry which is preliminary data.</text>
</comment>
<feature type="transmembrane region" description="Helical" evidence="3">
    <location>
        <begin position="317"/>
        <end position="337"/>
    </location>
</feature>
<feature type="transmembrane region" description="Helical" evidence="3">
    <location>
        <begin position="373"/>
        <end position="394"/>
    </location>
</feature>
<keyword evidence="1 5" id="KW-0418">Kinase</keyword>
<keyword evidence="3" id="KW-0812">Transmembrane</keyword>
<dbReference type="InterPro" id="IPR005467">
    <property type="entry name" value="His_kinase_dom"/>
</dbReference>
<evidence type="ECO:0000313" key="6">
    <source>
        <dbReference type="Proteomes" id="UP000248057"/>
    </source>
</evidence>
<accession>A0A2V3XXY4</accession>
<dbReference type="Proteomes" id="UP000248057">
    <property type="component" value="Unassembled WGS sequence"/>
</dbReference>
<dbReference type="Gene3D" id="3.30.565.10">
    <property type="entry name" value="Histidine kinase-like ATPase, C-terminal domain"/>
    <property type="match status" value="1"/>
</dbReference>
<evidence type="ECO:0000256" key="1">
    <source>
        <dbReference type="ARBA" id="ARBA00022777"/>
    </source>
</evidence>